<protein>
    <recommendedName>
        <fullName evidence="3">Molecular chaperone DnaJ</fullName>
    </recommendedName>
</protein>
<proteinExistence type="predicted"/>
<evidence type="ECO:0000313" key="2">
    <source>
        <dbReference type="Proteomes" id="UP001081283"/>
    </source>
</evidence>
<organism evidence="1 2">
    <name type="scientific">Hoeflea ulvae</name>
    <dbReference type="NCBI Taxonomy" id="2983764"/>
    <lineage>
        <taxon>Bacteria</taxon>
        <taxon>Pseudomonadati</taxon>
        <taxon>Pseudomonadota</taxon>
        <taxon>Alphaproteobacteria</taxon>
        <taxon>Hyphomicrobiales</taxon>
        <taxon>Rhizobiaceae</taxon>
        <taxon>Hoeflea</taxon>
    </lineage>
</organism>
<accession>A0ABT3YJX7</accession>
<reference evidence="1" key="1">
    <citation type="submission" date="2022-10" db="EMBL/GenBank/DDBJ databases">
        <title>Hoeflea sp. J2-29, isolated from marine algae.</title>
        <authorList>
            <person name="Kristyanto S."/>
            <person name="Kim J.M."/>
            <person name="Jeon C.O."/>
        </authorList>
    </citation>
    <scope>NUCLEOTIDE SEQUENCE</scope>
    <source>
        <strain evidence="1">J2-29</strain>
    </source>
</reference>
<comment type="caution">
    <text evidence="1">The sequence shown here is derived from an EMBL/GenBank/DDBJ whole genome shotgun (WGS) entry which is preliminary data.</text>
</comment>
<gene>
    <name evidence="1" type="ORF">OEG82_19595</name>
</gene>
<sequence length="151" mass="16560">MILGLSTFEVVLDRLDRDRADAAVPASAPWTGIRGLNAGFVGAGSGPADWRTSETGEGAWSAYQDDDYAPPPKPAPDLSFFKRLSAEEIAADIALKASDTVAQLHLKRRNFARLNHPDRAPEEWREAATTRMKIANLLIDDALRVIHLKQP</sequence>
<dbReference type="EMBL" id="JAOVZQ010000001">
    <property type="protein sequence ID" value="MCY0096202.1"/>
    <property type="molecule type" value="Genomic_DNA"/>
</dbReference>
<name>A0ABT3YJX7_9HYPH</name>
<keyword evidence="2" id="KW-1185">Reference proteome</keyword>
<evidence type="ECO:0008006" key="3">
    <source>
        <dbReference type="Google" id="ProtNLM"/>
    </source>
</evidence>
<dbReference type="RefSeq" id="WP_267614042.1">
    <property type="nucleotide sequence ID" value="NZ_JAOVZQ010000001.1"/>
</dbReference>
<evidence type="ECO:0000313" key="1">
    <source>
        <dbReference type="EMBL" id="MCY0096202.1"/>
    </source>
</evidence>
<dbReference type="Proteomes" id="UP001081283">
    <property type="component" value="Unassembled WGS sequence"/>
</dbReference>